<protein>
    <submittedName>
        <fullName evidence="2">Unannotated protein</fullName>
    </submittedName>
</protein>
<dbReference type="CDD" id="cd06664">
    <property type="entry name" value="IscU_like"/>
    <property type="match status" value="1"/>
</dbReference>
<organism evidence="2">
    <name type="scientific">freshwater metagenome</name>
    <dbReference type="NCBI Taxonomy" id="449393"/>
    <lineage>
        <taxon>unclassified sequences</taxon>
        <taxon>metagenomes</taxon>
        <taxon>ecological metagenomes</taxon>
    </lineage>
</organism>
<sequence>MSNLEDLYREIILDHYRNPRNRGELVTPPAHKAEGFNPLCGDEITVYLQVEDGTLVDIKIAGHGCSISQSSASLMTAAVKGKPLETVRGTIDTFKQLMTVHETSLDTEVDPEPVNLRALGELAALQGVVKFPVRIKCATLAWNTLTQGLNDLS</sequence>
<dbReference type="FunFam" id="3.90.1010.10:FF:000002">
    <property type="entry name" value="Iron-sulfur cluster assembly scaffold protein NifU"/>
    <property type="match status" value="1"/>
</dbReference>
<dbReference type="PANTHER" id="PTHR10093">
    <property type="entry name" value="IRON-SULFUR CLUSTER ASSEMBLY ENZYME NIFU HOMOLOG"/>
    <property type="match status" value="1"/>
</dbReference>
<gene>
    <name evidence="2" type="ORF">UFOPK2958_00986</name>
</gene>
<proteinExistence type="predicted"/>
<evidence type="ECO:0000259" key="1">
    <source>
        <dbReference type="Pfam" id="PF01592"/>
    </source>
</evidence>
<dbReference type="Pfam" id="PF01592">
    <property type="entry name" value="NifU_N"/>
    <property type="match status" value="1"/>
</dbReference>
<dbReference type="EMBL" id="CAFAAB010000113">
    <property type="protein sequence ID" value="CAB4788548.1"/>
    <property type="molecule type" value="Genomic_DNA"/>
</dbReference>
<feature type="domain" description="NIF system FeS cluster assembly NifU N-terminal" evidence="1">
    <location>
        <begin position="8"/>
        <end position="137"/>
    </location>
</feature>
<dbReference type="Gene3D" id="3.90.1010.10">
    <property type="match status" value="1"/>
</dbReference>
<dbReference type="NCBIfam" id="TIGR01994">
    <property type="entry name" value="SUF_scaf_2"/>
    <property type="match status" value="1"/>
</dbReference>
<dbReference type="GO" id="GO:0051536">
    <property type="term" value="F:iron-sulfur cluster binding"/>
    <property type="evidence" value="ECO:0007669"/>
    <property type="project" value="InterPro"/>
</dbReference>
<dbReference type="SUPFAM" id="SSF82649">
    <property type="entry name" value="SufE/NifU"/>
    <property type="match status" value="1"/>
</dbReference>
<dbReference type="GO" id="GO:0005506">
    <property type="term" value="F:iron ion binding"/>
    <property type="evidence" value="ECO:0007669"/>
    <property type="project" value="InterPro"/>
</dbReference>
<accession>A0A6J6X003</accession>
<evidence type="ECO:0000313" key="2">
    <source>
        <dbReference type="EMBL" id="CAB4788548.1"/>
    </source>
</evidence>
<dbReference type="AlphaFoldDB" id="A0A6J6X003"/>
<name>A0A6J6X003_9ZZZZ</name>
<reference evidence="2" key="1">
    <citation type="submission" date="2020-05" db="EMBL/GenBank/DDBJ databases">
        <authorList>
            <person name="Chiriac C."/>
            <person name="Salcher M."/>
            <person name="Ghai R."/>
            <person name="Kavagutti S V."/>
        </authorList>
    </citation>
    <scope>NUCLEOTIDE SEQUENCE</scope>
</reference>
<dbReference type="InterPro" id="IPR002871">
    <property type="entry name" value="NIF_FeS_clus_asmbl_NifU_N"/>
</dbReference>
<dbReference type="GO" id="GO:0016226">
    <property type="term" value="P:iron-sulfur cluster assembly"/>
    <property type="evidence" value="ECO:0007669"/>
    <property type="project" value="InterPro"/>
</dbReference>